<reference evidence="2 3" key="1">
    <citation type="journal article" date="2019" name="Int. J. Syst. Evol. Microbiol.">
        <title>The Global Catalogue of Microorganisms (GCM) 10K type strain sequencing project: providing services to taxonomists for standard genome sequencing and annotation.</title>
        <authorList>
            <consortium name="The Broad Institute Genomics Platform"/>
            <consortium name="The Broad Institute Genome Sequencing Center for Infectious Disease"/>
            <person name="Wu L."/>
            <person name="Ma J."/>
        </authorList>
    </citation>
    <scope>NUCLEOTIDE SEQUENCE [LARGE SCALE GENOMIC DNA]</scope>
    <source>
        <strain evidence="2 3">JCM 1407</strain>
    </source>
</reference>
<dbReference type="PROSITE" id="PS51918">
    <property type="entry name" value="RADICAL_SAM"/>
    <property type="match status" value="1"/>
</dbReference>
<dbReference type="SMART" id="SM00729">
    <property type="entry name" value="Elp3"/>
    <property type="match status" value="1"/>
</dbReference>
<evidence type="ECO:0000313" key="2">
    <source>
        <dbReference type="EMBL" id="GAA0747631.1"/>
    </source>
</evidence>
<feature type="domain" description="Radical SAM core" evidence="1">
    <location>
        <begin position="142"/>
        <end position="385"/>
    </location>
</feature>
<evidence type="ECO:0000313" key="3">
    <source>
        <dbReference type="Proteomes" id="UP001501510"/>
    </source>
</evidence>
<dbReference type="PANTHER" id="PTHR13932:SF1">
    <property type="entry name" value="OXYGEN-INDEPENDENT COPROPORPHYRINOGEN-III OXIDASE-LIKE PROTEIN HEMZ"/>
    <property type="match status" value="1"/>
</dbReference>
<dbReference type="NCBIfam" id="NF006060">
    <property type="entry name" value="PRK08207.1-3"/>
    <property type="match status" value="1"/>
</dbReference>
<dbReference type="Proteomes" id="UP001501510">
    <property type="component" value="Unassembled WGS sequence"/>
</dbReference>
<keyword evidence="3" id="KW-1185">Reference proteome</keyword>
<protein>
    <submittedName>
        <fullName evidence="2">Coproporphyrinogen III oxidase</fullName>
    </submittedName>
</protein>
<dbReference type="InterPro" id="IPR007197">
    <property type="entry name" value="rSAM"/>
</dbReference>
<name>A0ABN1JWL7_9CLOT</name>
<comment type="caution">
    <text evidence="2">The sequence shown here is derived from an EMBL/GenBank/DDBJ whole genome shotgun (WGS) entry which is preliminary data.</text>
</comment>
<evidence type="ECO:0000259" key="1">
    <source>
        <dbReference type="PROSITE" id="PS51918"/>
    </source>
</evidence>
<dbReference type="InterPro" id="IPR023995">
    <property type="entry name" value="HemZ"/>
</dbReference>
<sequence>MDIKIKLNNMKYRYDVYQIFNIYYNLYEIKFVDDNWNVKVDIYDNEMSIDDGLNVKTYCITNIEYKRWIKKNLFSYLKYKTKKELPWGSLIGIRPSKIALSLIEKGKNREEIIKYFHENYLAAENKAKLCINIANMEKSIVNKEKNKISIYIGMPFCPTRCLYCSFASNPIGKCSKLVEPYLKALYYEMKSLSKYIKEKNLKVQSVYFGGGTPTSIDNNQFEETLKNIYLNFLKDYNIEEFTVEAGRPDSITFEKLLSMKKYNVNRISINPQTMNDITLKNIGRTHTVEDTKSIFNLARKLGFDDINMDIIVGLPGEGLKEVKNTCKEILNLKPDNLTVHGMSIKRGSILHEKLLNNIEFKVPEQNELNLMYNETLELSKKMNMNPYYMYRQKNMIGNMENIGYCKGENLGLYNIQMIEEKQTIIAIGADAVSKIIFLDENRIERVPNVKDVREYIKRVEEMVNRKISMLNTLYV</sequence>
<organism evidence="2 3">
    <name type="scientific">Clostridium oceanicum</name>
    <dbReference type="NCBI Taxonomy" id="1543"/>
    <lineage>
        <taxon>Bacteria</taxon>
        <taxon>Bacillati</taxon>
        <taxon>Bacillota</taxon>
        <taxon>Clostridia</taxon>
        <taxon>Eubacteriales</taxon>
        <taxon>Clostridiaceae</taxon>
        <taxon>Clostridium</taxon>
    </lineage>
</organism>
<dbReference type="InterPro" id="IPR006638">
    <property type="entry name" value="Elp3/MiaA/NifB-like_rSAM"/>
</dbReference>
<gene>
    <name evidence="2" type="ORF">GCM10008906_36980</name>
</gene>
<dbReference type="SFLD" id="SFLDG01065">
    <property type="entry name" value="anaerobic_coproporphyrinogen-I"/>
    <property type="match status" value="1"/>
</dbReference>
<dbReference type="Gene3D" id="3.80.30.20">
    <property type="entry name" value="tm_1862 like domain"/>
    <property type="match status" value="1"/>
</dbReference>
<proteinExistence type="predicted"/>
<dbReference type="SFLD" id="SFLDF00310">
    <property type="entry name" value="oxygen-independent_coproporphy"/>
    <property type="match status" value="1"/>
</dbReference>
<dbReference type="RefSeq" id="WP_343764199.1">
    <property type="nucleotide sequence ID" value="NZ_BAAACG010000019.1"/>
</dbReference>
<dbReference type="InterPro" id="IPR058240">
    <property type="entry name" value="rSAM_sf"/>
</dbReference>
<dbReference type="NCBIfam" id="TIGR03994">
    <property type="entry name" value="rSAM_HemZ"/>
    <property type="match status" value="1"/>
</dbReference>
<dbReference type="SUPFAM" id="SSF102114">
    <property type="entry name" value="Radical SAM enzymes"/>
    <property type="match status" value="1"/>
</dbReference>
<dbReference type="PANTHER" id="PTHR13932">
    <property type="entry name" value="COPROPORPHYRINIGEN III OXIDASE"/>
    <property type="match status" value="1"/>
</dbReference>
<dbReference type="InterPro" id="IPR023404">
    <property type="entry name" value="rSAM_horseshoe"/>
</dbReference>
<dbReference type="SFLD" id="SFLDS00029">
    <property type="entry name" value="Radical_SAM"/>
    <property type="match status" value="1"/>
</dbReference>
<accession>A0ABN1JWL7</accession>
<dbReference type="EMBL" id="BAAACG010000019">
    <property type="protein sequence ID" value="GAA0747631.1"/>
    <property type="molecule type" value="Genomic_DNA"/>
</dbReference>
<dbReference type="Pfam" id="PF04055">
    <property type="entry name" value="Radical_SAM"/>
    <property type="match status" value="1"/>
</dbReference>
<dbReference type="InterPro" id="IPR034505">
    <property type="entry name" value="Coproporphyrinogen-III_oxidase"/>
</dbReference>